<proteinExistence type="predicted"/>
<evidence type="ECO:0000313" key="3">
    <source>
        <dbReference type="Proteomes" id="UP000298588"/>
    </source>
</evidence>
<dbReference type="CDD" id="cd00093">
    <property type="entry name" value="HTH_XRE"/>
    <property type="match status" value="1"/>
</dbReference>
<dbReference type="InterPro" id="IPR001387">
    <property type="entry name" value="Cro/C1-type_HTH"/>
</dbReference>
<gene>
    <name evidence="2" type="ORF">E8L99_12470</name>
</gene>
<dbReference type="PROSITE" id="PS50943">
    <property type="entry name" value="HTH_CROC1"/>
    <property type="match status" value="1"/>
</dbReference>
<dbReference type="GO" id="GO:0003677">
    <property type="term" value="F:DNA binding"/>
    <property type="evidence" value="ECO:0007669"/>
    <property type="project" value="InterPro"/>
</dbReference>
<feature type="domain" description="HTH cro/C1-type" evidence="1">
    <location>
        <begin position="78"/>
        <end position="118"/>
    </location>
</feature>
<dbReference type="OrthoDB" id="461984at2"/>
<reference evidence="2 3" key="1">
    <citation type="submission" date="2019-04" db="EMBL/GenBank/DDBJ databases">
        <title>Phreatobacter aquaticus sp. nov.</title>
        <authorList>
            <person name="Choi A."/>
            <person name="Baek K."/>
        </authorList>
    </citation>
    <scope>NUCLEOTIDE SEQUENCE [LARGE SCALE GENOMIC DNA]</scope>
    <source>
        <strain evidence="2 3">NMCR1094</strain>
    </source>
</reference>
<sequence length="137" mass="15697">MTCIGSSRLAEPIRRKSEHMSKGRFFLDPNNLPALDPDFERRMNALSPEQIEQNALDDPDNPPWTEEELDRGVAGRKVRLLRQSLGLSQPEFAERYRINLARLRDIEQGRTMPDSAFLAYITVIETEREAVDRALAS</sequence>
<evidence type="ECO:0000259" key="1">
    <source>
        <dbReference type="PROSITE" id="PS50943"/>
    </source>
</evidence>
<dbReference type="AlphaFoldDB" id="A0A4D7QIM2"/>
<dbReference type="KEGG" id="paqt:E8L99_12470"/>
<name>A0A4D7QIM2_9HYPH</name>
<dbReference type="Gene3D" id="1.10.260.40">
    <property type="entry name" value="lambda repressor-like DNA-binding domains"/>
    <property type="match status" value="1"/>
</dbReference>
<dbReference type="InterPro" id="IPR010982">
    <property type="entry name" value="Lambda_DNA-bd_dom_sf"/>
</dbReference>
<dbReference type="SUPFAM" id="SSF47413">
    <property type="entry name" value="lambda repressor-like DNA-binding domains"/>
    <property type="match status" value="1"/>
</dbReference>
<evidence type="ECO:0000313" key="2">
    <source>
        <dbReference type="EMBL" id="QCK86511.1"/>
    </source>
</evidence>
<keyword evidence="3" id="KW-1185">Reference proteome</keyword>
<dbReference type="EMBL" id="CP039865">
    <property type="protein sequence ID" value="QCK86511.1"/>
    <property type="molecule type" value="Genomic_DNA"/>
</dbReference>
<dbReference type="Proteomes" id="UP000298588">
    <property type="component" value="Chromosome"/>
</dbReference>
<organism evidence="2 3">
    <name type="scientific">Phreatobacter aquaticus</name>
    <dbReference type="NCBI Taxonomy" id="2570229"/>
    <lineage>
        <taxon>Bacteria</taxon>
        <taxon>Pseudomonadati</taxon>
        <taxon>Pseudomonadota</taxon>
        <taxon>Alphaproteobacteria</taxon>
        <taxon>Hyphomicrobiales</taxon>
        <taxon>Phreatobacteraceae</taxon>
        <taxon>Phreatobacter</taxon>
    </lineage>
</organism>
<protein>
    <recommendedName>
        <fullName evidence="1">HTH cro/C1-type domain-containing protein</fullName>
    </recommendedName>
</protein>
<dbReference type="Pfam" id="PF13560">
    <property type="entry name" value="HTH_31"/>
    <property type="match status" value="1"/>
</dbReference>
<accession>A0A4D7QIM2</accession>